<dbReference type="RefSeq" id="WP_229386115.1">
    <property type="nucleotide sequence ID" value="NZ_JAGTTN010000009.1"/>
</dbReference>
<keyword evidence="4" id="KW-1185">Reference proteome</keyword>
<reference evidence="3" key="1">
    <citation type="submission" date="2021-04" db="EMBL/GenBank/DDBJ databases">
        <title>Microbacterium tenobrionis sp. nov. and Microbacterium allomyrinae sp. nov., isolated from larvae of Tenobrio molitor and Allomyrina dichotoma, respectively.</title>
        <authorList>
            <person name="Lee S.D."/>
        </authorList>
    </citation>
    <scope>NUCLEOTIDE SEQUENCE</scope>
    <source>
        <strain evidence="3">BWT-G7</strain>
    </source>
</reference>
<evidence type="ECO:0000256" key="1">
    <source>
        <dbReference type="SAM" id="Coils"/>
    </source>
</evidence>
<sequence>MGRSGGRRSRQRRERRGGRLMPIQIDFLSNTSKLERGTENVERGLDGVADSLDDVAREGDRSLGRLERSFKDVSDAAKDTSKQTADVGDVGSRGFRKLGDAGSEVSGELRQNLGETFSSFRGDLADLPQIAQDTLGGLAGAGALGGIAGLAATAAGAAGLGLITAELQKQQEEAQKLRERIGGMYQAAAEDGRAYLDTAQLIAESVDVMYNTDRADEWKRVREDAKTLALDESVVIAANAGDLAAQEQVHGRINALMEDAADKRSAAWNGSEASTYGQALLGVRDRWAEIGAVTDENADKARNAQSITDRYLRQMIDDAGEAEVQVDSLGNKLITLPKGQQIVIDAETNQAHQDLDRFKGDVNTVPREVVTTARVLADTTGITRAIDNLNGRTIYVKVNAQGQREGRPFE</sequence>
<keyword evidence="1" id="KW-0175">Coiled coil</keyword>
<name>A0A9X1LY02_9MICO</name>
<protein>
    <submittedName>
        <fullName evidence="3">Uncharacterized protein</fullName>
    </submittedName>
</protein>
<feature type="compositionally biased region" description="Basic residues" evidence="2">
    <location>
        <begin position="1"/>
        <end position="18"/>
    </location>
</feature>
<comment type="caution">
    <text evidence="3">The sequence shown here is derived from an EMBL/GenBank/DDBJ whole genome shotgun (WGS) entry which is preliminary data.</text>
</comment>
<dbReference type="AlphaFoldDB" id="A0A9X1LY02"/>
<dbReference type="EMBL" id="JAGTTN010000009">
    <property type="protein sequence ID" value="MCC2034117.1"/>
    <property type="molecule type" value="Genomic_DNA"/>
</dbReference>
<dbReference type="Proteomes" id="UP001139354">
    <property type="component" value="Unassembled WGS sequence"/>
</dbReference>
<organism evidence="3 4">
    <name type="scientific">Microbacterium allomyrinae</name>
    <dbReference type="NCBI Taxonomy" id="2830666"/>
    <lineage>
        <taxon>Bacteria</taxon>
        <taxon>Bacillati</taxon>
        <taxon>Actinomycetota</taxon>
        <taxon>Actinomycetes</taxon>
        <taxon>Micrococcales</taxon>
        <taxon>Microbacteriaceae</taxon>
        <taxon>Microbacterium</taxon>
    </lineage>
</organism>
<proteinExistence type="predicted"/>
<evidence type="ECO:0000313" key="4">
    <source>
        <dbReference type="Proteomes" id="UP001139354"/>
    </source>
</evidence>
<evidence type="ECO:0000313" key="3">
    <source>
        <dbReference type="EMBL" id="MCC2034117.1"/>
    </source>
</evidence>
<evidence type="ECO:0000256" key="2">
    <source>
        <dbReference type="SAM" id="MobiDB-lite"/>
    </source>
</evidence>
<accession>A0A9X1LY02</accession>
<feature type="coiled-coil region" evidence="1">
    <location>
        <begin position="160"/>
        <end position="187"/>
    </location>
</feature>
<feature type="region of interest" description="Disordered" evidence="2">
    <location>
        <begin position="1"/>
        <end position="21"/>
    </location>
</feature>
<gene>
    <name evidence="3" type="ORF">KEC57_18165</name>
</gene>